<dbReference type="Proteomes" id="UP001176941">
    <property type="component" value="Chromosome 3"/>
</dbReference>
<keyword evidence="3" id="KW-1185">Reference proteome</keyword>
<evidence type="ECO:0000256" key="1">
    <source>
        <dbReference type="SAM" id="MobiDB-lite"/>
    </source>
</evidence>
<proteinExistence type="predicted"/>
<evidence type="ECO:0000313" key="3">
    <source>
        <dbReference type="Proteomes" id="UP001176941"/>
    </source>
</evidence>
<accession>A0ABN8Z8E6</accession>
<organism evidence="2 3">
    <name type="scientific">Rangifer tarandus platyrhynchus</name>
    <name type="common">Svalbard reindeer</name>
    <dbReference type="NCBI Taxonomy" id="3082113"/>
    <lineage>
        <taxon>Eukaryota</taxon>
        <taxon>Metazoa</taxon>
        <taxon>Chordata</taxon>
        <taxon>Craniata</taxon>
        <taxon>Vertebrata</taxon>
        <taxon>Euteleostomi</taxon>
        <taxon>Mammalia</taxon>
        <taxon>Eutheria</taxon>
        <taxon>Laurasiatheria</taxon>
        <taxon>Artiodactyla</taxon>
        <taxon>Ruminantia</taxon>
        <taxon>Pecora</taxon>
        <taxon>Cervidae</taxon>
        <taxon>Odocoileinae</taxon>
        <taxon>Rangifer</taxon>
    </lineage>
</organism>
<protein>
    <submittedName>
        <fullName evidence="2">Uncharacterized protein</fullName>
    </submittedName>
</protein>
<evidence type="ECO:0000313" key="2">
    <source>
        <dbReference type="EMBL" id="CAI9170153.1"/>
    </source>
</evidence>
<name>A0ABN8Z8E6_RANTA</name>
<reference evidence="2" key="1">
    <citation type="submission" date="2023-04" db="EMBL/GenBank/DDBJ databases">
        <authorList>
            <consortium name="ELIXIR-Norway"/>
        </authorList>
    </citation>
    <scope>NUCLEOTIDE SEQUENCE [LARGE SCALE GENOMIC DNA]</scope>
</reference>
<feature type="region of interest" description="Disordered" evidence="1">
    <location>
        <begin position="1"/>
        <end position="37"/>
    </location>
</feature>
<feature type="non-terminal residue" evidence="2">
    <location>
        <position position="153"/>
    </location>
</feature>
<sequence length="153" mass="16201">MRVHVGGGMGLRRPNQHPGAPWLRGGRAGRARRRGSLESSLVVQSGLPLLERPGFSPGTGRLQEASIPAVDFAESAARGSWPVLGSSPRTHTGAPGCLAPPSTALARGERPEVGDLGPAQPAWRRGRAGGGRSRLGDSRVNKWGWALRRSFFN</sequence>
<feature type="compositionally biased region" description="Gly residues" evidence="1">
    <location>
        <begin position="1"/>
        <end position="10"/>
    </location>
</feature>
<gene>
    <name evidence="2" type="ORF">MRATA1EN1_LOCUS19115</name>
</gene>
<feature type="region of interest" description="Disordered" evidence="1">
    <location>
        <begin position="81"/>
        <end position="134"/>
    </location>
</feature>
<dbReference type="EMBL" id="OX459939">
    <property type="protein sequence ID" value="CAI9170153.1"/>
    <property type="molecule type" value="Genomic_DNA"/>
</dbReference>